<keyword evidence="3" id="KW-1185">Reference proteome</keyword>
<gene>
    <name evidence="2" type="ORF">HMPREF9194_01658</name>
</gene>
<protein>
    <recommendedName>
        <fullName evidence="1">DUF4340 domain-containing protein</fullName>
    </recommendedName>
</protein>
<dbReference type="AlphaFoldDB" id="S3JZ89"/>
<dbReference type="STRING" id="1125699.HMPREF9194_01658"/>
<proteinExistence type="predicted"/>
<reference evidence="2 3" key="1">
    <citation type="submission" date="2013-04" db="EMBL/GenBank/DDBJ databases">
        <title>The Genome Sequence of Treponema maltophilum ATCC 51939.</title>
        <authorList>
            <consortium name="The Broad Institute Genomics Platform"/>
            <person name="Earl A."/>
            <person name="Ward D."/>
            <person name="Feldgarden M."/>
            <person name="Gevers D."/>
            <person name="Leonetti C."/>
            <person name="Blanton J.M."/>
            <person name="Dewhirst F.E."/>
            <person name="Izard J."/>
            <person name="Walker B."/>
            <person name="Young S."/>
            <person name="Zeng Q."/>
            <person name="Gargeya S."/>
            <person name="Fitzgerald M."/>
            <person name="Haas B."/>
            <person name="Abouelleil A."/>
            <person name="Allen A.W."/>
            <person name="Alvarado L."/>
            <person name="Arachchi H.M."/>
            <person name="Berlin A.M."/>
            <person name="Chapman S.B."/>
            <person name="Gainer-Dewar J."/>
            <person name="Goldberg J."/>
            <person name="Griggs A."/>
            <person name="Gujja S."/>
            <person name="Hansen M."/>
            <person name="Howarth C."/>
            <person name="Imamovic A."/>
            <person name="Ireland A."/>
            <person name="Larimer J."/>
            <person name="McCowan C."/>
            <person name="Murphy C."/>
            <person name="Pearson M."/>
            <person name="Poon T.W."/>
            <person name="Priest M."/>
            <person name="Roberts A."/>
            <person name="Saif S."/>
            <person name="Shea T."/>
            <person name="Sisk P."/>
            <person name="Sykes S."/>
            <person name="Wortman J."/>
            <person name="Nusbaum C."/>
            <person name="Birren B."/>
        </authorList>
    </citation>
    <scope>NUCLEOTIDE SEQUENCE [LARGE SCALE GENOMIC DNA]</scope>
    <source>
        <strain evidence="2 3">ATCC 51939</strain>
    </source>
</reference>
<evidence type="ECO:0000259" key="1">
    <source>
        <dbReference type="Pfam" id="PF14238"/>
    </source>
</evidence>
<feature type="domain" description="DUF4340" evidence="1">
    <location>
        <begin position="62"/>
        <end position="166"/>
    </location>
</feature>
<dbReference type="Proteomes" id="UP000014541">
    <property type="component" value="Unassembled WGS sequence"/>
</dbReference>
<name>S3JZ89_TREMA</name>
<evidence type="ECO:0000313" key="2">
    <source>
        <dbReference type="EMBL" id="EPF31313.1"/>
    </source>
</evidence>
<dbReference type="PATRIC" id="fig|1125699.3.peg.1672"/>
<organism evidence="2 3">
    <name type="scientific">Treponema maltophilum ATCC 51939</name>
    <dbReference type="NCBI Taxonomy" id="1125699"/>
    <lineage>
        <taxon>Bacteria</taxon>
        <taxon>Pseudomonadati</taxon>
        <taxon>Spirochaetota</taxon>
        <taxon>Spirochaetia</taxon>
        <taxon>Spirochaetales</taxon>
        <taxon>Treponemataceae</taxon>
        <taxon>Treponema</taxon>
    </lineage>
</organism>
<dbReference type="EMBL" id="ATFF01000006">
    <property type="protein sequence ID" value="EPF31313.1"/>
    <property type="molecule type" value="Genomic_DNA"/>
</dbReference>
<accession>S3JZ89</accession>
<dbReference type="RefSeq" id="WP_016525924.1">
    <property type="nucleotide sequence ID" value="NZ_KE332518.1"/>
</dbReference>
<dbReference type="InterPro" id="IPR025641">
    <property type="entry name" value="DUF4340"/>
</dbReference>
<dbReference type="Pfam" id="PF14238">
    <property type="entry name" value="DUF4340"/>
    <property type="match status" value="1"/>
</dbReference>
<dbReference type="HOGENOM" id="CLU_1288411_0_0_12"/>
<comment type="caution">
    <text evidence="2">The sequence shown here is derived from an EMBL/GenBank/DDBJ whole genome shotgun (WGS) entry which is preliminary data.</text>
</comment>
<sequence length="179" mass="19112">MKTRKIILLSAIGVLAAVYALQLIYQGKNKVRDDVLKRKADTIQVAYKNGTGYTLRKDADTWRLDGGGEADSYAAGRISDAVQTVKILGKVSAGTDAQRFGLDDQTALTVSASENGSVIRTIRIGKAAGTAMQTYILLDDSQEVLLASGDLNGIFGKTEEELAAKKAEPNESGENSVTR</sequence>
<evidence type="ECO:0000313" key="3">
    <source>
        <dbReference type="Proteomes" id="UP000014541"/>
    </source>
</evidence>
<dbReference type="OrthoDB" id="357547at2"/>